<organism evidence="1 2">
    <name type="scientific">Phytophthora nicotianae P1569</name>
    <dbReference type="NCBI Taxonomy" id="1317065"/>
    <lineage>
        <taxon>Eukaryota</taxon>
        <taxon>Sar</taxon>
        <taxon>Stramenopiles</taxon>
        <taxon>Oomycota</taxon>
        <taxon>Peronosporomycetes</taxon>
        <taxon>Peronosporales</taxon>
        <taxon>Peronosporaceae</taxon>
        <taxon>Phytophthora</taxon>
    </lineage>
</organism>
<protein>
    <submittedName>
        <fullName evidence="1">Uncharacterized protein</fullName>
    </submittedName>
</protein>
<proteinExistence type="predicted"/>
<reference evidence="1 2" key="1">
    <citation type="submission" date="2013-11" db="EMBL/GenBank/DDBJ databases">
        <title>The Genome Sequence of Phytophthora parasitica P1569.</title>
        <authorList>
            <consortium name="The Broad Institute Genomics Platform"/>
            <person name="Russ C."/>
            <person name="Tyler B."/>
            <person name="Panabieres F."/>
            <person name="Shan W."/>
            <person name="Tripathy S."/>
            <person name="Grunwald N."/>
            <person name="Machado M."/>
            <person name="Johnson C.S."/>
            <person name="Arredondo F."/>
            <person name="Hong C."/>
            <person name="Coffey M."/>
            <person name="Young S.K."/>
            <person name="Zeng Q."/>
            <person name="Gargeya S."/>
            <person name="Fitzgerald M."/>
            <person name="Abouelleil A."/>
            <person name="Alvarado L."/>
            <person name="Chapman S.B."/>
            <person name="Gainer-Dewar J."/>
            <person name="Goldberg J."/>
            <person name="Griggs A."/>
            <person name="Gujja S."/>
            <person name="Hansen M."/>
            <person name="Howarth C."/>
            <person name="Imamovic A."/>
            <person name="Ireland A."/>
            <person name="Larimer J."/>
            <person name="McCowan C."/>
            <person name="Murphy C."/>
            <person name="Pearson M."/>
            <person name="Poon T.W."/>
            <person name="Priest M."/>
            <person name="Roberts A."/>
            <person name="Saif S."/>
            <person name="Shea T."/>
            <person name="Sykes S."/>
            <person name="Wortman J."/>
            <person name="Nusbaum C."/>
            <person name="Birren B."/>
        </authorList>
    </citation>
    <scope>NUCLEOTIDE SEQUENCE [LARGE SCALE GENOMIC DNA]</scope>
    <source>
        <strain evidence="1 2">P1569</strain>
    </source>
</reference>
<dbReference type="HOGENOM" id="CLU_1725917_0_0_1"/>
<gene>
    <name evidence="1" type="ORF">F443_08988</name>
</gene>
<name>V9F7A7_PHYNI</name>
<dbReference type="Proteomes" id="UP000018721">
    <property type="component" value="Unassembled WGS sequence"/>
</dbReference>
<dbReference type="AlphaFoldDB" id="V9F7A7"/>
<keyword evidence="2" id="KW-1185">Reference proteome</keyword>
<evidence type="ECO:0000313" key="1">
    <source>
        <dbReference type="EMBL" id="ETI46638.1"/>
    </source>
</evidence>
<dbReference type="EMBL" id="ANIZ01001531">
    <property type="protein sequence ID" value="ETI46638.1"/>
    <property type="molecule type" value="Genomic_DNA"/>
</dbReference>
<accession>V9F7A7</accession>
<evidence type="ECO:0000313" key="2">
    <source>
        <dbReference type="Proteomes" id="UP000018721"/>
    </source>
</evidence>
<comment type="caution">
    <text evidence="1">The sequence shown here is derived from an EMBL/GenBank/DDBJ whole genome shotgun (WGS) entry which is preliminary data.</text>
</comment>
<sequence>MVHDDTEFINRTFKDAACFGNTGTVEFLLSNGRITSDSFDKALEYASSSGYGNPDTAFFLYIKKLASGKAVLKAFEQAADVSVAEFLFENEVIAENSINVTFDRATCCYSTGQAAIMKFLLKNECISAESIGKAFISAAISSETDALEFFVS</sequence>